<evidence type="ECO:0000256" key="7">
    <source>
        <dbReference type="RuleBase" id="RU003887"/>
    </source>
</evidence>
<evidence type="ECO:0000256" key="3">
    <source>
        <dbReference type="ARBA" id="ARBA00023235"/>
    </source>
</evidence>
<dbReference type="EMBL" id="SZVP01000001">
    <property type="protein sequence ID" value="TMM47710.1"/>
    <property type="molecule type" value="Genomic_DNA"/>
</dbReference>
<dbReference type="InterPro" id="IPR000748">
    <property type="entry name" value="PsdUridine_synth_RsuA/RluB/E/F"/>
</dbReference>
<dbReference type="GO" id="GO:0006364">
    <property type="term" value="P:rRNA processing"/>
    <property type="evidence" value="ECO:0007669"/>
    <property type="project" value="UniProtKB-ARBA"/>
</dbReference>
<keyword evidence="2 6" id="KW-0694">RNA-binding</keyword>
<dbReference type="Gene3D" id="3.30.70.580">
    <property type="entry name" value="Pseudouridine synthase I, catalytic domain, N-terminal subdomain"/>
    <property type="match status" value="1"/>
</dbReference>
<dbReference type="InterPro" id="IPR042092">
    <property type="entry name" value="PsdUridine_s_RsuA/RluB/E/F_cat"/>
</dbReference>
<evidence type="ECO:0000256" key="4">
    <source>
        <dbReference type="ARBA" id="ARBA00036749"/>
    </source>
</evidence>
<name>A0A8H2JPU5_9GAMM</name>
<dbReference type="NCBIfam" id="TIGR00093">
    <property type="entry name" value="pseudouridine synthase"/>
    <property type="match status" value="1"/>
</dbReference>
<dbReference type="EC" id="5.4.99.-" evidence="7"/>
<accession>A0A8H2JPU5</accession>
<evidence type="ECO:0000313" key="9">
    <source>
        <dbReference type="EMBL" id="TMM47710.1"/>
    </source>
</evidence>
<dbReference type="InterPro" id="IPR020094">
    <property type="entry name" value="TruA/RsuA/RluB/E/F_N"/>
</dbReference>
<evidence type="ECO:0000313" key="10">
    <source>
        <dbReference type="Proteomes" id="UP000307702"/>
    </source>
</evidence>
<evidence type="ECO:0000256" key="2">
    <source>
        <dbReference type="ARBA" id="ARBA00022884"/>
    </source>
</evidence>
<dbReference type="SUPFAM" id="SSF55120">
    <property type="entry name" value="Pseudouridine synthase"/>
    <property type="match status" value="1"/>
</dbReference>
<protein>
    <recommendedName>
        <fullName evidence="7">Pseudouridine synthase</fullName>
        <ecNumber evidence="7">5.4.99.-</ecNumber>
    </recommendedName>
</protein>
<dbReference type="InterPro" id="IPR020103">
    <property type="entry name" value="PsdUridine_synth_cat_dom_sf"/>
</dbReference>
<comment type="function">
    <text evidence="5">Responsible for synthesis of pseudouridine from uracil-516 in 16S ribosomal RNA.</text>
</comment>
<keyword evidence="3 7" id="KW-0413">Isomerase</keyword>
<keyword evidence="10" id="KW-1185">Reference proteome</keyword>
<dbReference type="InterPro" id="IPR050343">
    <property type="entry name" value="RsuA_PseudoU_synthase"/>
</dbReference>
<organism evidence="9 10">
    <name type="scientific">Colwellia ponticola</name>
    <dbReference type="NCBI Taxonomy" id="2304625"/>
    <lineage>
        <taxon>Bacteria</taxon>
        <taxon>Pseudomonadati</taxon>
        <taxon>Pseudomonadota</taxon>
        <taxon>Gammaproteobacteria</taxon>
        <taxon>Alteromonadales</taxon>
        <taxon>Colwelliaceae</taxon>
        <taxon>Colwellia</taxon>
    </lineage>
</organism>
<dbReference type="PROSITE" id="PS01149">
    <property type="entry name" value="PSI_RSU"/>
    <property type="match status" value="1"/>
</dbReference>
<comment type="similarity">
    <text evidence="1 7">Belongs to the pseudouridine synthase RsuA family.</text>
</comment>
<evidence type="ECO:0000259" key="8">
    <source>
        <dbReference type="Pfam" id="PF00849"/>
    </source>
</evidence>
<proteinExistence type="inferred from homology"/>
<evidence type="ECO:0000256" key="5">
    <source>
        <dbReference type="ARBA" id="ARBA00037590"/>
    </source>
</evidence>
<dbReference type="PANTHER" id="PTHR47683:SF4">
    <property type="entry name" value="PSEUDOURIDINE SYNTHASE"/>
    <property type="match status" value="1"/>
</dbReference>
<evidence type="ECO:0000256" key="6">
    <source>
        <dbReference type="PROSITE-ProRule" id="PRU00182"/>
    </source>
</evidence>
<dbReference type="Proteomes" id="UP000307702">
    <property type="component" value="Unassembled WGS sequence"/>
</dbReference>
<gene>
    <name evidence="9" type="ORF">FCS21_01675</name>
</gene>
<comment type="caution">
    <text evidence="9">The sequence shown here is derived from an EMBL/GenBank/DDBJ whole genome shotgun (WGS) entry which is preliminary data.</text>
</comment>
<dbReference type="InterPro" id="IPR006145">
    <property type="entry name" value="PsdUridine_synth_RsuA/RluA"/>
</dbReference>
<dbReference type="AlphaFoldDB" id="A0A8H2JPU5"/>
<reference evidence="9 10" key="1">
    <citation type="submission" date="2019-05" db="EMBL/GenBank/DDBJ databases">
        <title>Colwellia ponticola sp. nov., isolated from seawater.</title>
        <authorList>
            <person name="Yoon J.-H."/>
        </authorList>
    </citation>
    <scope>NUCLEOTIDE SEQUENCE [LARGE SCALE GENOMIC DNA]</scope>
    <source>
        <strain evidence="9 10">OISW-25</strain>
    </source>
</reference>
<feature type="domain" description="Pseudouridine synthase RsuA/RluA-like" evidence="8">
    <location>
        <begin position="65"/>
        <end position="198"/>
    </location>
</feature>
<dbReference type="Pfam" id="PF00849">
    <property type="entry name" value="PseudoU_synth_2"/>
    <property type="match status" value="1"/>
</dbReference>
<evidence type="ECO:0000256" key="1">
    <source>
        <dbReference type="ARBA" id="ARBA00008348"/>
    </source>
</evidence>
<dbReference type="PROSITE" id="PS50889">
    <property type="entry name" value="S4"/>
    <property type="match status" value="1"/>
</dbReference>
<dbReference type="RefSeq" id="WP_138620243.1">
    <property type="nucleotide sequence ID" value="NZ_SZVP01000001.1"/>
</dbReference>
<dbReference type="Gene3D" id="3.30.70.1560">
    <property type="entry name" value="Alpha-L RNA-binding motif"/>
    <property type="match status" value="1"/>
</dbReference>
<comment type="catalytic activity">
    <reaction evidence="4">
        <text>uridine(516) in 16S rRNA = pseudouridine(516) in 16S rRNA</text>
        <dbReference type="Rhea" id="RHEA:38867"/>
        <dbReference type="Rhea" id="RHEA-COMP:10089"/>
        <dbReference type="Rhea" id="RHEA-COMP:10090"/>
        <dbReference type="ChEBI" id="CHEBI:65314"/>
        <dbReference type="ChEBI" id="CHEBI:65315"/>
        <dbReference type="EC" id="5.4.99.19"/>
    </reaction>
</comment>
<dbReference type="InterPro" id="IPR018496">
    <property type="entry name" value="PsdUridine_synth_RsuA/RluB_CS"/>
</dbReference>
<dbReference type="GO" id="GO:0001522">
    <property type="term" value="P:pseudouridine synthesis"/>
    <property type="evidence" value="ECO:0007669"/>
    <property type="project" value="InterPro"/>
</dbReference>
<dbReference type="SUPFAM" id="SSF55174">
    <property type="entry name" value="Alpha-L RNA-binding motif"/>
    <property type="match status" value="1"/>
</dbReference>
<dbReference type="PANTHER" id="PTHR47683">
    <property type="entry name" value="PSEUDOURIDINE SYNTHASE FAMILY PROTEIN-RELATED"/>
    <property type="match status" value="1"/>
</dbReference>
<dbReference type="GO" id="GO:0003723">
    <property type="term" value="F:RNA binding"/>
    <property type="evidence" value="ECO:0007669"/>
    <property type="project" value="UniProtKB-KW"/>
</dbReference>
<dbReference type="Gene3D" id="3.10.290.10">
    <property type="entry name" value="RNA-binding S4 domain"/>
    <property type="match status" value="1"/>
</dbReference>
<dbReference type="CDD" id="cd02553">
    <property type="entry name" value="PseudoU_synth_RsuA"/>
    <property type="match status" value="1"/>
</dbReference>
<dbReference type="InterPro" id="IPR036986">
    <property type="entry name" value="S4_RNA-bd_sf"/>
</dbReference>
<dbReference type="GO" id="GO:0160136">
    <property type="term" value="F:16S rRNA pseudouridine(516) synthase activity"/>
    <property type="evidence" value="ECO:0007669"/>
    <property type="project" value="UniProtKB-EC"/>
</dbReference>
<sequence>MAINTTRLDRLISEFCQINRKKVRLILAQKRVYVDGQLAIDIDQIVDQFSYVVMDNKVLQNKTAHYIMLNKPIGVVCATKDEQHKTVLDLLSGQFEQKIIDDLHIVGRLDLNTSGLVLLTNDSRWSERLTAPEHKVNKCYQVVLENPLTPEYIEAFAQGMYFPYEKITTKPVALRIISPFQAIVTLTEGRYHQIKRMFGRFRNPVINLHRYSIGQLTLDESLKSGESRVLSQSEVSSIVC</sequence>
<dbReference type="OrthoDB" id="9807213at2"/>